<dbReference type="PANTHER" id="PTHR12080">
    <property type="entry name" value="SIGNALING LYMPHOCYTIC ACTIVATION MOLECULE"/>
    <property type="match status" value="1"/>
</dbReference>
<protein>
    <recommendedName>
        <fullName evidence="7">Ig-like domain-containing protein</fullName>
    </recommendedName>
</protein>
<dbReference type="GeneTree" id="ENSGT01030000234540"/>
<dbReference type="PANTHER" id="PTHR12080:SF121">
    <property type="entry name" value="IG-LIKE DOMAIN-CONTAINING PROTEIN-RELATED"/>
    <property type="match status" value="1"/>
</dbReference>
<reference evidence="8" key="3">
    <citation type="submission" date="2025-08" db="UniProtKB">
        <authorList>
            <consortium name="Ensembl"/>
        </authorList>
    </citation>
    <scope>IDENTIFICATION</scope>
</reference>
<dbReference type="InterPro" id="IPR036179">
    <property type="entry name" value="Ig-like_dom_sf"/>
</dbReference>
<feature type="chain" id="PRO_5046646210" description="Ig-like domain-containing protein" evidence="6">
    <location>
        <begin position="20"/>
        <end position="263"/>
    </location>
</feature>
<feature type="signal peptide" evidence="6">
    <location>
        <begin position="1"/>
        <end position="19"/>
    </location>
</feature>
<dbReference type="GO" id="GO:0016020">
    <property type="term" value="C:membrane"/>
    <property type="evidence" value="ECO:0007669"/>
    <property type="project" value="UniProtKB-SubCell"/>
</dbReference>
<dbReference type="EMBL" id="AGCU01060108">
    <property type="status" value="NOT_ANNOTATED_CDS"/>
    <property type="molecule type" value="Genomic_DNA"/>
</dbReference>
<evidence type="ECO:0000259" key="7">
    <source>
        <dbReference type="PROSITE" id="PS50835"/>
    </source>
</evidence>
<keyword evidence="5" id="KW-1133">Transmembrane helix</keyword>
<organism evidence="8 9">
    <name type="scientific">Pelodiscus sinensis</name>
    <name type="common">Chinese softshell turtle</name>
    <name type="synonym">Trionyx sinensis</name>
    <dbReference type="NCBI Taxonomy" id="13735"/>
    <lineage>
        <taxon>Eukaryota</taxon>
        <taxon>Metazoa</taxon>
        <taxon>Chordata</taxon>
        <taxon>Craniata</taxon>
        <taxon>Vertebrata</taxon>
        <taxon>Euteleostomi</taxon>
        <taxon>Archelosauria</taxon>
        <taxon>Testudinata</taxon>
        <taxon>Testudines</taxon>
        <taxon>Cryptodira</taxon>
        <taxon>Trionychia</taxon>
        <taxon>Trionychidae</taxon>
        <taxon>Pelodiscus</taxon>
    </lineage>
</organism>
<name>K7FUI5_PELSI</name>
<evidence type="ECO:0000256" key="4">
    <source>
        <dbReference type="ARBA" id="ARBA00023180"/>
    </source>
</evidence>
<dbReference type="EMBL" id="AGCU01060109">
    <property type="status" value="NOT_ANNOTATED_CDS"/>
    <property type="molecule type" value="Genomic_DNA"/>
</dbReference>
<keyword evidence="5" id="KW-0812">Transmembrane</keyword>
<keyword evidence="3 5" id="KW-0472">Membrane</keyword>
<dbReference type="InterPro" id="IPR013783">
    <property type="entry name" value="Ig-like_fold"/>
</dbReference>
<evidence type="ECO:0000256" key="5">
    <source>
        <dbReference type="SAM" id="Phobius"/>
    </source>
</evidence>
<keyword evidence="9" id="KW-1185">Reference proteome</keyword>
<reference evidence="9" key="2">
    <citation type="journal article" date="2013" name="Nat. Genet.">
        <title>The draft genomes of soft-shell turtle and green sea turtle yield insights into the development and evolution of the turtle-specific body plan.</title>
        <authorList>
            <person name="Wang Z."/>
            <person name="Pascual-Anaya J."/>
            <person name="Zadissa A."/>
            <person name="Li W."/>
            <person name="Niimura Y."/>
            <person name="Huang Z."/>
            <person name="Li C."/>
            <person name="White S."/>
            <person name="Xiong Z."/>
            <person name="Fang D."/>
            <person name="Wang B."/>
            <person name="Ming Y."/>
            <person name="Chen Y."/>
            <person name="Zheng Y."/>
            <person name="Kuraku S."/>
            <person name="Pignatelli M."/>
            <person name="Herrero J."/>
            <person name="Beal K."/>
            <person name="Nozawa M."/>
            <person name="Li Q."/>
            <person name="Wang J."/>
            <person name="Zhang H."/>
            <person name="Yu L."/>
            <person name="Shigenobu S."/>
            <person name="Wang J."/>
            <person name="Liu J."/>
            <person name="Flicek P."/>
            <person name="Searle S."/>
            <person name="Wang J."/>
            <person name="Kuratani S."/>
            <person name="Yin Y."/>
            <person name="Aken B."/>
            <person name="Zhang G."/>
            <person name="Irie N."/>
        </authorList>
    </citation>
    <scope>NUCLEOTIDE SEQUENCE [LARGE SCALE GENOMIC DNA]</scope>
    <source>
        <strain evidence="9">Daiwa-1</strain>
    </source>
</reference>
<reference evidence="8" key="4">
    <citation type="submission" date="2025-09" db="UniProtKB">
        <authorList>
            <consortium name="Ensembl"/>
        </authorList>
    </citation>
    <scope>IDENTIFICATION</scope>
</reference>
<dbReference type="PROSITE" id="PS50835">
    <property type="entry name" value="IG_LIKE"/>
    <property type="match status" value="1"/>
</dbReference>
<evidence type="ECO:0000313" key="8">
    <source>
        <dbReference type="Ensembl" id="ENSPSIP00000011695.1"/>
    </source>
</evidence>
<evidence type="ECO:0000256" key="3">
    <source>
        <dbReference type="ARBA" id="ARBA00023136"/>
    </source>
</evidence>
<evidence type="ECO:0000256" key="2">
    <source>
        <dbReference type="ARBA" id="ARBA00022729"/>
    </source>
</evidence>
<sequence>MSTHWFVLLACAAANPGLAQAPTPRRHVNGILGGSVLLSVVPFPGRKVRTVEWSFGAGTGDTIQLAEFTSAGFERPNPKDQFQQRLEMHNATSLRIKALQLDDSGVYEARIKTTVSIVEDQAFLLTVYEPVPEPEIRSHSLSSTAAKCNITLQCLVPGGERVNISWRRGSPMRDLGDQERYQLSPDGRSLQLSLPLNPLASNFTCTASNPADQKSISPDLQSICQSSRTAPRPCHWKAIFVGVFLGLQICAIVLVNLLHRKMP</sequence>
<keyword evidence="2 6" id="KW-0732">Signal</keyword>
<accession>K7FUI5</accession>
<evidence type="ECO:0000256" key="6">
    <source>
        <dbReference type="SAM" id="SignalP"/>
    </source>
</evidence>
<evidence type="ECO:0000313" key="9">
    <source>
        <dbReference type="Proteomes" id="UP000007267"/>
    </source>
</evidence>
<dbReference type="eggNOG" id="ENOG502SB0Q">
    <property type="taxonomic scope" value="Eukaryota"/>
</dbReference>
<reference evidence="9" key="1">
    <citation type="submission" date="2011-10" db="EMBL/GenBank/DDBJ databases">
        <authorList>
            <consortium name="Soft-shell Turtle Genome Consortium"/>
        </authorList>
    </citation>
    <scope>NUCLEOTIDE SEQUENCE [LARGE SCALE GENOMIC DNA]</scope>
    <source>
        <strain evidence="9">Daiwa-1</strain>
    </source>
</reference>
<dbReference type="Gene3D" id="2.60.40.10">
    <property type="entry name" value="Immunoglobulins"/>
    <property type="match status" value="2"/>
</dbReference>
<dbReference type="Pfam" id="PF07686">
    <property type="entry name" value="V-set"/>
    <property type="match status" value="1"/>
</dbReference>
<proteinExistence type="predicted"/>
<dbReference type="AlphaFoldDB" id="K7FUI5"/>
<dbReference type="InterPro" id="IPR015631">
    <property type="entry name" value="CD2/SLAM_rcpt"/>
</dbReference>
<keyword evidence="4" id="KW-0325">Glycoprotein</keyword>
<dbReference type="Ensembl" id="ENSPSIT00000011752.1">
    <property type="protein sequence ID" value="ENSPSIP00000011695.1"/>
    <property type="gene ID" value="ENSPSIG00000010540.1"/>
</dbReference>
<feature type="transmembrane region" description="Helical" evidence="5">
    <location>
        <begin position="236"/>
        <end position="258"/>
    </location>
</feature>
<dbReference type="InterPro" id="IPR013106">
    <property type="entry name" value="Ig_V-set"/>
</dbReference>
<dbReference type="SUPFAM" id="SSF48726">
    <property type="entry name" value="Immunoglobulin"/>
    <property type="match status" value="2"/>
</dbReference>
<dbReference type="InterPro" id="IPR007110">
    <property type="entry name" value="Ig-like_dom"/>
</dbReference>
<evidence type="ECO:0000256" key="1">
    <source>
        <dbReference type="ARBA" id="ARBA00004370"/>
    </source>
</evidence>
<dbReference type="OMA" id="STHERGC"/>
<dbReference type="Proteomes" id="UP000007267">
    <property type="component" value="Unassembled WGS sequence"/>
</dbReference>
<feature type="domain" description="Ig-like" evidence="7">
    <location>
        <begin position="134"/>
        <end position="217"/>
    </location>
</feature>
<comment type="subcellular location">
    <subcellularLocation>
        <location evidence="1">Membrane</location>
    </subcellularLocation>
</comment>